<dbReference type="GO" id="GO:0009103">
    <property type="term" value="P:lipopolysaccharide biosynthetic process"/>
    <property type="evidence" value="ECO:0007669"/>
    <property type="project" value="TreeGrafter"/>
</dbReference>
<evidence type="ECO:0000313" key="4">
    <source>
        <dbReference type="Proteomes" id="UP000095453"/>
    </source>
</evidence>
<dbReference type="EMBL" id="CYXX01000012">
    <property type="protein sequence ID" value="CUN08808.1"/>
    <property type="molecule type" value="Genomic_DNA"/>
</dbReference>
<dbReference type="AlphaFoldDB" id="A0A173U5N0"/>
<dbReference type="PANTHER" id="PTHR46401">
    <property type="entry name" value="GLYCOSYLTRANSFERASE WBBK-RELATED"/>
    <property type="match status" value="1"/>
</dbReference>
<dbReference type="SUPFAM" id="SSF53756">
    <property type="entry name" value="UDP-Glycosyltransferase/glycogen phosphorylase"/>
    <property type="match status" value="1"/>
</dbReference>
<dbReference type="PANTHER" id="PTHR46401:SF2">
    <property type="entry name" value="GLYCOSYLTRANSFERASE WBBK-RELATED"/>
    <property type="match status" value="1"/>
</dbReference>
<keyword evidence="3" id="KW-0328">Glycosyltransferase</keyword>
<dbReference type="CDD" id="cd03801">
    <property type="entry name" value="GT4_PimA-like"/>
    <property type="match status" value="1"/>
</dbReference>
<evidence type="ECO:0000313" key="3">
    <source>
        <dbReference type="EMBL" id="CUN08808.1"/>
    </source>
</evidence>
<name>A0A173U5N0_9FIRM</name>
<accession>A0A173U5N0</accession>
<proteinExistence type="predicted"/>
<reference evidence="3 4" key="1">
    <citation type="submission" date="2015-09" db="EMBL/GenBank/DDBJ databases">
        <authorList>
            <consortium name="Pathogen Informatics"/>
        </authorList>
    </citation>
    <scope>NUCLEOTIDE SEQUENCE [LARGE SCALE GENOMIC DNA]</scope>
    <source>
        <strain evidence="3 4">2789STDY5608887</strain>
    </source>
</reference>
<sequence>MKVLMQSRKNFFELRGGDTVQLEKTKMELEKLGVEVDFSLDFEPDLSNYDLVHLSNVTRIQETYLHVKNAKKQGKPIVLSTIYWPMDEFERLGQVGIRKFINSHVKIDTEEKIKAIARYLKDKNSRNEATRNLWKIGYTKMQKYVVDNVDYFLPNSEMEMDEFCKSFGVEKDRYKVIPNAIDADIARKQDEVEIPKEFEKYRNAIICVGRIEPRKNQLSLVKALDKSNYKLILVGAVSDNQKGYFNEIKEIMDRNPNFYYIPKIENSKLYQLYKVCKVSTLPSWLDTPGLVSLEAAAMGCNLAISSKGSTTEYFINMAEYCLPDDINGIRSAIDRAYAKPQNDKLKNRIFENYTWEIAGQKTLEAYKTILDEGRTAI</sequence>
<dbReference type="EC" id="2.4.1.11" evidence="3"/>
<organism evidence="3 4">
    <name type="scientific">Roseburia inulinivorans</name>
    <dbReference type="NCBI Taxonomy" id="360807"/>
    <lineage>
        <taxon>Bacteria</taxon>
        <taxon>Bacillati</taxon>
        <taxon>Bacillota</taxon>
        <taxon>Clostridia</taxon>
        <taxon>Lachnospirales</taxon>
        <taxon>Lachnospiraceae</taxon>
        <taxon>Roseburia</taxon>
    </lineage>
</organism>
<evidence type="ECO:0000259" key="2">
    <source>
        <dbReference type="Pfam" id="PF00534"/>
    </source>
</evidence>
<dbReference type="Pfam" id="PF00534">
    <property type="entry name" value="Glycos_transf_1"/>
    <property type="match status" value="1"/>
</dbReference>
<keyword evidence="1 3" id="KW-0808">Transferase</keyword>
<evidence type="ECO:0000256" key="1">
    <source>
        <dbReference type="ARBA" id="ARBA00022679"/>
    </source>
</evidence>
<protein>
    <submittedName>
        <fullName evidence="3">Glycogen synthase</fullName>
        <ecNumber evidence="3">2.4.1.11</ecNumber>
    </submittedName>
</protein>
<dbReference type="Gene3D" id="3.40.50.2000">
    <property type="entry name" value="Glycogen Phosphorylase B"/>
    <property type="match status" value="2"/>
</dbReference>
<dbReference type="InterPro" id="IPR001296">
    <property type="entry name" value="Glyco_trans_1"/>
</dbReference>
<gene>
    <name evidence="3" type="ORF">ERS852444_01821</name>
</gene>
<feature type="domain" description="Glycosyl transferase family 1" evidence="2">
    <location>
        <begin position="197"/>
        <end position="344"/>
    </location>
</feature>
<dbReference type="RefSeq" id="WP_055169249.1">
    <property type="nucleotide sequence ID" value="NZ_CYXX01000012.1"/>
</dbReference>
<dbReference type="GO" id="GO:0004373">
    <property type="term" value="F:alpha-1,4-glucan glucosyltransferase (UDP-glucose donor) activity"/>
    <property type="evidence" value="ECO:0007669"/>
    <property type="project" value="UniProtKB-EC"/>
</dbReference>
<dbReference type="Proteomes" id="UP000095453">
    <property type="component" value="Unassembled WGS sequence"/>
</dbReference>